<organism evidence="1 2">
    <name type="scientific">Nocardioides marinus</name>
    <dbReference type="NCBI Taxonomy" id="374514"/>
    <lineage>
        <taxon>Bacteria</taxon>
        <taxon>Bacillati</taxon>
        <taxon>Actinomycetota</taxon>
        <taxon>Actinomycetes</taxon>
        <taxon>Propionibacteriales</taxon>
        <taxon>Nocardioidaceae</taxon>
        <taxon>Nocardioides</taxon>
    </lineage>
</organism>
<gene>
    <name evidence="1" type="ORF">BKA05_001677</name>
</gene>
<evidence type="ECO:0000313" key="1">
    <source>
        <dbReference type="EMBL" id="NYI10162.1"/>
    </source>
</evidence>
<dbReference type="EMBL" id="JACBZI010000001">
    <property type="protein sequence ID" value="NYI10162.1"/>
    <property type="molecule type" value="Genomic_DNA"/>
</dbReference>
<reference evidence="1 2" key="1">
    <citation type="submission" date="2020-07" db="EMBL/GenBank/DDBJ databases">
        <title>Sequencing the genomes of 1000 actinobacteria strains.</title>
        <authorList>
            <person name="Klenk H.-P."/>
        </authorList>
    </citation>
    <scope>NUCLEOTIDE SEQUENCE [LARGE SCALE GENOMIC DNA]</scope>
    <source>
        <strain evidence="1 2">DSM 18248</strain>
    </source>
</reference>
<dbReference type="AlphaFoldDB" id="A0A7Z0C3E0"/>
<accession>A0A7Z0C3E0</accession>
<comment type="caution">
    <text evidence="1">The sequence shown here is derived from an EMBL/GenBank/DDBJ whole genome shotgun (WGS) entry which is preliminary data.</text>
</comment>
<evidence type="ECO:0000313" key="2">
    <source>
        <dbReference type="Proteomes" id="UP000537326"/>
    </source>
</evidence>
<name>A0A7Z0C3E0_9ACTN</name>
<proteinExistence type="predicted"/>
<dbReference type="Proteomes" id="UP000537326">
    <property type="component" value="Unassembled WGS sequence"/>
</dbReference>
<keyword evidence="2" id="KW-1185">Reference proteome</keyword>
<sequence length="119" mass="13387">MSTEAGSRARVLTAWAIRSMDSTRRGPQEPLTALRALRHARDNVDAAIGLWTDAARSEGASWARIGHELDVTGQAVRQAALRREALQRARQEAAQWRMPLPVRLPRIAWRLSRRRKTAA</sequence>
<protein>
    <submittedName>
        <fullName evidence="1">Uncharacterized protein</fullName>
    </submittedName>
</protein>
<dbReference type="RefSeq" id="WP_218842369.1">
    <property type="nucleotide sequence ID" value="NZ_JACBZI010000001.1"/>
</dbReference>